<proteinExistence type="predicted"/>
<organism evidence="2 3">
    <name type="scientific">Maribellus luteus</name>
    <dbReference type="NCBI Taxonomy" id="2305463"/>
    <lineage>
        <taxon>Bacteria</taxon>
        <taxon>Pseudomonadati</taxon>
        <taxon>Bacteroidota</taxon>
        <taxon>Bacteroidia</taxon>
        <taxon>Marinilabiliales</taxon>
        <taxon>Prolixibacteraceae</taxon>
        <taxon>Maribellus</taxon>
    </lineage>
</organism>
<reference evidence="2 3" key="1">
    <citation type="submission" date="2018-08" db="EMBL/GenBank/DDBJ databases">
        <title>Pallidiluteibacterium maritimus gen. nov., sp. nov., isolated from coastal sediment.</title>
        <authorList>
            <person name="Zhou L.Y."/>
        </authorList>
    </citation>
    <scope>NUCLEOTIDE SEQUENCE [LARGE SCALE GENOMIC DNA]</scope>
    <source>
        <strain evidence="2 3">XSD2</strain>
    </source>
</reference>
<dbReference type="NCBIfam" id="NF040494">
    <property type="entry name" value="nitrored_ArsF"/>
    <property type="match status" value="1"/>
</dbReference>
<evidence type="ECO:0000256" key="1">
    <source>
        <dbReference type="SAM" id="SignalP"/>
    </source>
</evidence>
<feature type="signal peptide" evidence="1">
    <location>
        <begin position="1"/>
        <end position="24"/>
    </location>
</feature>
<protein>
    <recommendedName>
        <fullName evidence="4">Thioredoxin</fullName>
    </recommendedName>
</protein>
<sequence length="132" mass="14710">MKTKINLVLLSLCAVLLFGMKVSAQTDSEPKEALVKVYYFHVNKRCATCKAIESEAQQDVKELFGSQVSFVSYNLDQPDGEAKGKELGINSQALLVVKGKKKINLTNEGFLYARTDPAKFKKVIEEKIKPLL</sequence>
<evidence type="ECO:0008006" key="4">
    <source>
        <dbReference type="Google" id="ProtNLM"/>
    </source>
</evidence>
<evidence type="ECO:0000313" key="3">
    <source>
        <dbReference type="Proteomes" id="UP000265926"/>
    </source>
</evidence>
<dbReference type="RefSeq" id="WP_119440268.1">
    <property type="nucleotide sequence ID" value="NZ_QWGR01000023.1"/>
</dbReference>
<dbReference type="OrthoDB" id="5524063at2"/>
<keyword evidence="3" id="KW-1185">Reference proteome</keyword>
<accession>A0A399SSY6</accession>
<dbReference type="AlphaFoldDB" id="A0A399SSY6"/>
<name>A0A399SSY6_9BACT</name>
<keyword evidence="1" id="KW-0732">Signal</keyword>
<dbReference type="Proteomes" id="UP000265926">
    <property type="component" value="Unassembled WGS sequence"/>
</dbReference>
<feature type="chain" id="PRO_5017340134" description="Thioredoxin" evidence="1">
    <location>
        <begin position="25"/>
        <end position="132"/>
    </location>
</feature>
<comment type="caution">
    <text evidence="2">The sequence shown here is derived from an EMBL/GenBank/DDBJ whole genome shotgun (WGS) entry which is preliminary data.</text>
</comment>
<dbReference type="EMBL" id="QWGR01000023">
    <property type="protein sequence ID" value="RIJ45561.1"/>
    <property type="molecule type" value="Genomic_DNA"/>
</dbReference>
<gene>
    <name evidence="2" type="ORF">D1614_22560</name>
</gene>
<evidence type="ECO:0000313" key="2">
    <source>
        <dbReference type="EMBL" id="RIJ45561.1"/>
    </source>
</evidence>
<dbReference type="InterPro" id="IPR047698">
    <property type="entry name" value="ArsF-like"/>
</dbReference>